<proteinExistence type="predicted"/>
<dbReference type="InterPro" id="IPR036614">
    <property type="entry name" value="RusA-like_sf"/>
</dbReference>
<evidence type="ECO:0000313" key="1">
    <source>
        <dbReference type="EMBL" id="RGL11084.1"/>
    </source>
</evidence>
<dbReference type="GO" id="GO:0000287">
    <property type="term" value="F:magnesium ion binding"/>
    <property type="evidence" value="ECO:0007669"/>
    <property type="project" value="InterPro"/>
</dbReference>
<reference evidence="1 2" key="1">
    <citation type="submission" date="2018-08" db="EMBL/GenBank/DDBJ databases">
        <title>A genome reference for cultivated species of the human gut microbiota.</title>
        <authorList>
            <person name="Zou Y."/>
            <person name="Xue W."/>
            <person name="Luo G."/>
        </authorList>
    </citation>
    <scope>NUCLEOTIDE SEQUENCE [LARGE SCALE GENOMIC DNA]</scope>
    <source>
        <strain evidence="1 2">TF08-14</strain>
    </source>
</reference>
<comment type="caution">
    <text evidence="1">The sequence shown here is derived from an EMBL/GenBank/DDBJ whole genome shotgun (WGS) entry which is preliminary data.</text>
</comment>
<dbReference type="SUPFAM" id="SSF103084">
    <property type="entry name" value="Holliday junction resolvase RusA"/>
    <property type="match status" value="1"/>
</dbReference>
<gene>
    <name evidence="1" type="ORF">DXC81_02855</name>
</gene>
<accession>A0A3E4QW91</accession>
<protein>
    <submittedName>
        <fullName evidence="1">Uncharacterized protein</fullName>
    </submittedName>
</protein>
<evidence type="ECO:0000313" key="2">
    <source>
        <dbReference type="Proteomes" id="UP000260943"/>
    </source>
</evidence>
<organism evidence="1 2">
    <name type="scientific">Collinsella tanakaei</name>
    <dbReference type="NCBI Taxonomy" id="626935"/>
    <lineage>
        <taxon>Bacteria</taxon>
        <taxon>Bacillati</taxon>
        <taxon>Actinomycetota</taxon>
        <taxon>Coriobacteriia</taxon>
        <taxon>Coriobacteriales</taxon>
        <taxon>Coriobacteriaceae</taxon>
        <taxon>Collinsella</taxon>
    </lineage>
</organism>
<dbReference type="Proteomes" id="UP000260943">
    <property type="component" value="Unassembled WGS sequence"/>
</dbReference>
<dbReference type="EMBL" id="QSRJ01000003">
    <property type="protein sequence ID" value="RGL11084.1"/>
    <property type="molecule type" value="Genomic_DNA"/>
</dbReference>
<sequence>MRACIVIEGRFPSLNDYIGAERSCRQAAAKMKRRETARAEAAAVAQGMPRFPGPVAVRFLWIERDRRRDLDNVAFAKKFVLDGLVAAGALDGDGQRHVVALQDTFEVDPARPRVVVEVSDVPAQR</sequence>
<dbReference type="GO" id="GO:0006310">
    <property type="term" value="P:DNA recombination"/>
    <property type="evidence" value="ECO:0007669"/>
    <property type="project" value="InterPro"/>
</dbReference>
<name>A0A3E4QW91_9ACTN</name>
<dbReference type="RefSeq" id="WP_117679104.1">
    <property type="nucleotide sequence ID" value="NZ_QSRJ01000003.1"/>
</dbReference>
<dbReference type="GO" id="GO:0006281">
    <property type="term" value="P:DNA repair"/>
    <property type="evidence" value="ECO:0007669"/>
    <property type="project" value="InterPro"/>
</dbReference>
<dbReference type="AlphaFoldDB" id="A0A3E4QW91"/>
<dbReference type="Gene3D" id="3.30.1330.70">
    <property type="entry name" value="Holliday junction resolvase RusA"/>
    <property type="match status" value="1"/>
</dbReference>